<dbReference type="PANTHER" id="PTHR47371">
    <property type="entry name" value="LIPOTEICHOIC ACID SYNTHASE"/>
    <property type="match status" value="1"/>
</dbReference>
<evidence type="ECO:0000313" key="9">
    <source>
        <dbReference type="EMBL" id="KFI61926.1"/>
    </source>
</evidence>
<evidence type="ECO:0000256" key="5">
    <source>
        <dbReference type="ARBA" id="ARBA00022989"/>
    </source>
</evidence>
<dbReference type="InterPro" id="IPR000917">
    <property type="entry name" value="Sulfatase_N"/>
</dbReference>
<dbReference type="CDD" id="cd16015">
    <property type="entry name" value="LTA_synthase"/>
    <property type="match status" value="1"/>
</dbReference>
<dbReference type="InterPro" id="IPR050448">
    <property type="entry name" value="OpgB/LTA_synthase_biosynth"/>
</dbReference>
<evidence type="ECO:0000256" key="4">
    <source>
        <dbReference type="ARBA" id="ARBA00022692"/>
    </source>
</evidence>
<reference evidence="9 10" key="1">
    <citation type="submission" date="2014-03" db="EMBL/GenBank/DDBJ databases">
        <title>Genomics of Bifidobacteria.</title>
        <authorList>
            <person name="Ventura M."/>
            <person name="Milani C."/>
            <person name="Lugli G.A."/>
        </authorList>
    </citation>
    <scope>NUCLEOTIDE SEQUENCE [LARGE SCALE GENOMIC DNA]</scope>
    <source>
        <strain evidence="9 10">LMG 10738</strain>
    </source>
</reference>
<dbReference type="PANTHER" id="PTHR47371:SF3">
    <property type="entry name" value="PHOSPHOGLYCEROL TRANSFERASE I"/>
    <property type="match status" value="1"/>
</dbReference>
<dbReference type="GO" id="GO:0016740">
    <property type="term" value="F:transferase activity"/>
    <property type="evidence" value="ECO:0007669"/>
    <property type="project" value="UniProtKB-KW"/>
</dbReference>
<comment type="subcellular location">
    <subcellularLocation>
        <location evidence="1">Cell membrane</location>
        <topology evidence="1">Multi-pass membrane protein</topology>
    </subcellularLocation>
</comment>
<dbReference type="Pfam" id="PF00884">
    <property type="entry name" value="Sulfatase"/>
    <property type="match status" value="1"/>
</dbReference>
<dbReference type="GO" id="GO:0005886">
    <property type="term" value="C:plasma membrane"/>
    <property type="evidence" value="ECO:0007669"/>
    <property type="project" value="UniProtKB-SubCell"/>
</dbReference>
<dbReference type="eggNOG" id="COG1368">
    <property type="taxonomic scope" value="Bacteria"/>
</dbReference>
<comment type="pathway">
    <text evidence="2">Cell wall biogenesis; lipoteichoic acid biosynthesis.</text>
</comment>
<dbReference type="Gene3D" id="3.40.720.10">
    <property type="entry name" value="Alkaline Phosphatase, subunit A"/>
    <property type="match status" value="1"/>
</dbReference>
<keyword evidence="4 7" id="KW-0812">Transmembrane</keyword>
<organism evidence="9 10">
    <name type="scientific">Bifidobacterium cuniculi</name>
    <dbReference type="NCBI Taxonomy" id="1688"/>
    <lineage>
        <taxon>Bacteria</taxon>
        <taxon>Bacillati</taxon>
        <taxon>Actinomycetota</taxon>
        <taxon>Actinomycetes</taxon>
        <taxon>Bifidobacteriales</taxon>
        <taxon>Bifidobacteriaceae</taxon>
        <taxon>Bifidobacterium</taxon>
    </lineage>
</organism>
<dbReference type="OrthoDB" id="5363296at2"/>
<dbReference type="AlphaFoldDB" id="A0A087AT26"/>
<keyword evidence="9" id="KW-0808">Transferase</keyword>
<dbReference type="RefSeq" id="WP_034258568.1">
    <property type="nucleotide sequence ID" value="NZ_JGYV01000014.1"/>
</dbReference>
<name>A0A087AT26_9BIFI</name>
<feature type="transmembrane region" description="Helical" evidence="7">
    <location>
        <begin position="168"/>
        <end position="187"/>
    </location>
</feature>
<sequence length="700" mass="77570">MSDDQSVPTPHADQHVEELYIRTLEPEEARDRKCTRRPWPWWAYAIAFILVDILALAILQQGVTQTSTRIQLSSSLDSLWTMVEKMGQGNFVFLLNIVIIAIIYVILLMATNRFWIASGILLTVATGIAAAEHLKISARYEVILPSDLNFLGSNTGDIMSFLPDGAPLVIGAAAAVIVVSVAVCAVCSHFDGRHGAMVWHAPRPLGAAIRVIGVLVPALLLGGYTMSVGTVDSWGYQVSRGMGDIPSMWDSVYDAQRNGPLVSFLRQLDPKIMEQPEGYGKEKMDEVAARYAKAAASINEDRDHTLTDSTVIYVLSESFSDPTRVPGVELNKDPMPFIRQLKGETTSGLMLSSGYGGGTANLEYMGLTGLSMVNFDESLTSPYQQVLPTACWTPSVNQLWGSPEHSIGLHPYEPSMYSRETNYEKLGFSHFYALEGKDIISHQDKIDDSPYVSDEATYESTLEEVRKSEDSQFLQVITMQNHMPYNDWYADNDFEVTDSSDSTAAMTDTEKESLRTYAKGMELTDEATKEFLEQLDGIDKPVTVVFYGDHLPGIYTTAGADSSNSLALHLTDYFIWSNKASEKNGVSNTTDDSNVYSSPNFFIAQAADQMHAKVSPYLAFLTELHTRIAAMEPPVVNTIQGWDRIPEGQPIYLDADGQPMSEADMDAETRQMLEDYKLIQYDIVAGDNYLKETDFMTLPD</sequence>
<protein>
    <submittedName>
        <fullName evidence="9">Phosphoglycerol transferase</fullName>
    </submittedName>
</protein>
<feature type="transmembrane region" description="Helical" evidence="7">
    <location>
        <begin position="89"/>
        <end position="107"/>
    </location>
</feature>
<dbReference type="InterPro" id="IPR017850">
    <property type="entry name" value="Alkaline_phosphatase_core_sf"/>
</dbReference>
<dbReference type="Proteomes" id="UP000029067">
    <property type="component" value="Unassembled WGS sequence"/>
</dbReference>
<proteinExistence type="predicted"/>
<comment type="caution">
    <text evidence="9">The sequence shown here is derived from an EMBL/GenBank/DDBJ whole genome shotgun (WGS) entry which is preliminary data.</text>
</comment>
<feature type="transmembrane region" description="Helical" evidence="7">
    <location>
        <begin position="114"/>
        <end position="131"/>
    </location>
</feature>
<evidence type="ECO:0000256" key="7">
    <source>
        <dbReference type="SAM" id="Phobius"/>
    </source>
</evidence>
<evidence type="ECO:0000256" key="3">
    <source>
        <dbReference type="ARBA" id="ARBA00022475"/>
    </source>
</evidence>
<dbReference type="STRING" id="1688.BCUN_1831"/>
<accession>A0A087AT26</accession>
<keyword evidence="10" id="KW-1185">Reference proteome</keyword>
<gene>
    <name evidence="9" type="ORF">BCUN_1831</name>
</gene>
<evidence type="ECO:0000256" key="2">
    <source>
        <dbReference type="ARBA" id="ARBA00004936"/>
    </source>
</evidence>
<keyword evidence="3" id="KW-1003">Cell membrane</keyword>
<dbReference type="EMBL" id="JGYV01000014">
    <property type="protein sequence ID" value="KFI61926.1"/>
    <property type="molecule type" value="Genomic_DNA"/>
</dbReference>
<keyword evidence="5 7" id="KW-1133">Transmembrane helix</keyword>
<evidence type="ECO:0000256" key="1">
    <source>
        <dbReference type="ARBA" id="ARBA00004651"/>
    </source>
</evidence>
<feature type="domain" description="Sulfatase N-terminal" evidence="8">
    <location>
        <begin position="310"/>
        <end position="610"/>
    </location>
</feature>
<feature type="transmembrane region" description="Helical" evidence="7">
    <location>
        <begin position="41"/>
        <end position="59"/>
    </location>
</feature>
<dbReference type="SUPFAM" id="SSF53649">
    <property type="entry name" value="Alkaline phosphatase-like"/>
    <property type="match status" value="1"/>
</dbReference>
<feature type="transmembrane region" description="Helical" evidence="7">
    <location>
        <begin position="207"/>
        <end position="226"/>
    </location>
</feature>
<evidence type="ECO:0000259" key="8">
    <source>
        <dbReference type="Pfam" id="PF00884"/>
    </source>
</evidence>
<evidence type="ECO:0000256" key="6">
    <source>
        <dbReference type="ARBA" id="ARBA00023136"/>
    </source>
</evidence>
<evidence type="ECO:0000313" key="10">
    <source>
        <dbReference type="Proteomes" id="UP000029067"/>
    </source>
</evidence>
<keyword evidence="6 7" id="KW-0472">Membrane</keyword>